<proteinExistence type="predicted"/>
<protein>
    <submittedName>
        <fullName evidence="2">Uncharacterized protein</fullName>
    </submittedName>
</protein>
<accession>A0A835P899</accession>
<gene>
    <name evidence="2" type="ORF">HPP92_027678</name>
</gene>
<evidence type="ECO:0000256" key="1">
    <source>
        <dbReference type="SAM" id="MobiDB-lite"/>
    </source>
</evidence>
<dbReference type="AlphaFoldDB" id="A0A835P899"/>
<sequence length="168" mass="17777">MGCRFSCEASEPACGVRVITINGHVEHFQPPITAGEVSRKPPRHVLCSAGHLLSAGTGPLRPDDRLEPGRLYFLLPASVLQAGPLELAGLATRLTTLARSASSVRAKAISVDLVGPEGSDTTADGKGNQRPRPGTWQPVLSTVREVSLSRSMASESTPTRSKSLSLRE</sequence>
<evidence type="ECO:0000313" key="3">
    <source>
        <dbReference type="Proteomes" id="UP000639772"/>
    </source>
</evidence>
<evidence type="ECO:0000313" key="2">
    <source>
        <dbReference type="EMBL" id="KAG0448776.1"/>
    </source>
</evidence>
<reference evidence="2 3" key="1">
    <citation type="journal article" date="2020" name="Nat. Food">
        <title>A phased Vanilla planifolia genome enables genetic improvement of flavour and production.</title>
        <authorList>
            <person name="Hasing T."/>
            <person name="Tang H."/>
            <person name="Brym M."/>
            <person name="Khazi F."/>
            <person name="Huang T."/>
            <person name="Chambers A.H."/>
        </authorList>
    </citation>
    <scope>NUCLEOTIDE SEQUENCE [LARGE SCALE GENOMIC DNA]</scope>
    <source>
        <tissue evidence="2">Leaf</tissue>
    </source>
</reference>
<feature type="compositionally biased region" description="Polar residues" evidence="1">
    <location>
        <begin position="148"/>
        <end position="168"/>
    </location>
</feature>
<dbReference type="PANTHER" id="PTHR33052">
    <property type="entry name" value="DUF4228 DOMAIN PROTEIN-RELATED"/>
    <property type="match status" value="1"/>
</dbReference>
<feature type="region of interest" description="Disordered" evidence="1">
    <location>
        <begin position="114"/>
        <end position="168"/>
    </location>
</feature>
<name>A0A835P899_VANPL</name>
<comment type="caution">
    <text evidence="2">The sequence shown here is derived from an EMBL/GenBank/DDBJ whole genome shotgun (WGS) entry which is preliminary data.</text>
</comment>
<dbReference type="Proteomes" id="UP000639772">
    <property type="component" value="Unassembled WGS sequence"/>
</dbReference>
<dbReference type="InterPro" id="IPR025322">
    <property type="entry name" value="PADRE_dom"/>
</dbReference>
<dbReference type="EMBL" id="JADCNM010000267">
    <property type="protein sequence ID" value="KAG0448776.1"/>
    <property type="molecule type" value="Genomic_DNA"/>
</dbReference>
<dbReference type="OrthoDB" id="736928at2759"/>
<organism evidence="2 3">
    <name type="scientific">Vanilla planifolia</name>
    <name type="common">Vanilla</name>
    <dbReference type="NCBI Taxonomy" id="51239"/>
    <lineage>
        <taxon>Eukaryota</taxon>
        <taxon>Viridiplantae</taxon>
        <taxon>Streptophyta</taxon>
        <taxon>Embryophyta</taxon>
        <taxon>Tracheophyta</taxon>
        <taxon>Spermatophyta</taxon>
        <taxon>Magnoliopsida</taxon>
        <taxon>Liliopsida</taxon>
        <taxon>Asparagales</taxon>
        <taxon>Orchidaceae</taxon>
        <taxon>Vanilloideae</taxon>
        <taxon>Vanilleae</taxon>
        <taxon>Vanilla</taxon>
    </lineage>
</organism>
<dbReference type="Pfam" id="PF14009">
    <property type="entry name" value="PADRE"/>
    <property type="match status" value="1"/>
</dbReference>